<evidence type="ECO:0000256" key="1">
    <source>
        <dbReference type="SAM" id="MobiDB-lite"/>
    </source>
</evidence>
<evidence type="ECO:0000313" key="3">
    <source>
        <dbReference type="EMBL" id="SDF35796.1"/>
    </source>
</evidence>
<organism evidence="3 4">
    <name type="scientific">Terriglobus roseus</name>
    <dbReference type="NCBI Taxonomy" id="392734"/>
    <lineage>
        <taxon>Bacteria</taxon>
        <taxon>Pseudomonadati</taxon>
        <taxon>Acidobacteriota</taxon>
        <taxon>Terriglobia</taxon>
        <taxon>Terriglobales</taxon>
        <taxon>Acidobacteriaceae</taxon>
        <taxon>Terriglobus</taxon>
    </lineage>
</organism>
<gene>
    <name evidence="3" type="ORF">SAMN05444167_2162</name>
</gene>
<dbReference type="EMBL" id="LT629690">
    <property type="protein sequence ID" value="SDF35796.1"/>
    <property type="molecule type" value="Genomic_DNA"/>
</dbReference>
<evidence type="ECO:0000313" key="4">
    <source>
        <dbReference type="Proteomes" id="UP000182427"/>
    </source>
</evidence>
<dbReference type="AlphaFoldDB" id="A0A1G7KFA4"/>
<feature type="region of interest" description="Disordered" evidence="1">
    <location>
        <begin position="81"/>
        <end position="120"/>
    </location>
</feature>
<dbReference type="Proteomes" id="UP000182427">
    <property type="component" value="Chromosome I"/>
</dbReference>
<keyword evidence="2" id="KW-0812">Transmembrane</keyword>
<accession>A0A1G7KFA4</accession>
<reference evidence="3 4" key="1">
    <citation type="submission" date="2016-10" db="EMBL/GenBank/DDBJ databases">
        <authorList>
            <person name="de Groot N.N."/>
        </authorList>
    </citation>
    <scope>NUCLEOTIDE SEQUENCE [LARGE SCALE GENOMIC DNA]</scope>
    <source>
        <strain evidence="3 4">GAS232</strain>
    </source>
</reference>
<feature type="compositionally biased region" description="Polar residues" evidence="1">
    <location>
        <begin position="81"/>
        <end position="116"/>
    </location>
</feature>
<keyword evidence="2" id="KW-1133">Transmembrane helix</keyword>
<proteinExistence type="predicted"/>
<dbReference type="OrthoDB" id="122454at2"/>
<sequence length="196" mass="21278">MATQPYTEEPVLEHGDSEEMTAVEEFHEAPTPRRWYLGSDMGKKLVGVIVLVLIAAGAWYAYHRRASQVGDGAIKFEDTSALTDESKPTTSESSSIVTTPSDTSKRNIVQPTTNVQPPMTGTVAAAAPTAATPATDSISANPTNGMAFTGSGKYQVYRQGNLTWRVDTETGRTCILFATMEEWRKPIVYQHGCNNS</sequence>
<dbReference type="RefSeq" id="WP_083345138.1">
    <property type="nucleotide sequence ID" value="NZ_LT629690.1"/>
</dbReference>
<protein>
    <submittedName>
        <fullName evidence="3">Uncharacterized protein</fullName>
    </submittedName>
</protein>
<evidence type="ECO:0000256" key="2">
    <source>
        <dbReference type="SAM" id="Phobius"/>
    </source>
</evidence>
<feature type="transmembrane region" description="Helical" evidence="2">
    <location>
        <begin position="45"/>
        <end position="62"/>
    </location>
</feature>
<keyword evidence="2" id="KW-0472">Membrane</keyword>
<keyword evidence="4" id="KW-1185">Reference proteome</keyword>
<name>A0A1G7KFA4_9BACT</name>